<dbReference type="RefSeq" id="WP_344888429.1">
    <property type="nucleotide sequence ID" value="NZ_BAAAWD010000004.1"/>
</dbReference>
<name>A0ABP6K7Y9_9ACTN</name>
<gene>
    <name evidence="1" type="ORF">GCM10017559_08160</name>
</gene>
<evidence type="ECO:0000313" key="1">
    <source>
        <dbReference type="EMBL" id="GAA2990506.1"/>
    </source>
</evidence>
<sequence>MHELLLPADDACRNCRRPIHWVPGVGWLHGELPQYAAEVNDCVYAHPVSCTLHRPGDCPKGYDLG</sequence>
<accession>A0ABP6K7Y9</accession>
<evidence type="ECO:0000313" key="2">
    <source>
        <dbReference type="Proteomes" id="UP001499930"/>
    </source>
</evidence>
<reference evidence="2" key="1">
    <citation type="journal article" date="2019" name="Int. J. Syst. Evol. Microbiol.">
        <title>The Global Catalogue of Microorganisms (GCM) 10K type strain sequencing project: providing services to taxonomists for standard genome sequencing and annotation.</title>
        <authorList>
            <consortium name="The Broad Institute Genomics Platform"/>
            <consortium name="The Broad Institute Genome Sequencing Center for Infectious Disease"/>
            <person name="Wu L."/>
            <person name="Ma J."/>
        </authorList>
    </citation>
    <scope>NUCLEOTIDE SEQUENCE [LARGE SCALE GENOMIC DNA]</scope>
    <source>
        <strain evidence="2">JCM 3106</strain>
    </source>
</reference>
<comment type="caution">
    <text evidence="1">The sequence shown here is derived from an EMBL/GenBank/DDBJ whole genome shotgun (WGS) entry which is preliminary data.</text>
</comment>
<dbReference type="EMBL" id="BAAAWD010000004">
    <property type="protein sequence ID" value="GAA2990506.1"/>
    <property type="molecule type" value="Genomic_DNA"/>
</dbReference>
<protein>
    <submittedName>
        <fullName evidence="1">Uncharacterized protein</fullName>
    </submittedName>
</protein>
<proteinExistence type="predicted"/>
<organism evidence="1 2">
    <name type="scientific">Streptosporangium longisporum</name>
    <dbReference type="NCBI Taxonomy" id="46187"/>
    <lineage>
        <taxon>Bacteria</taxon>
        <taxon>Bacillati</taxon>
        <taxon>Actinomycetota</taxon>
        <taxon>Actinomycetes</taxon>
        <taxon>Streptosporangiales</taxon>
        <taxon>Streptosporangiaceae</taxon>
        <taxon>Streptosporangium</taxon>
    </lineage>
</organism>
<dbReference type="Proteomes" id="UP001499930">
    <property type="component" value="Unassembled WGS sequence"/>
</dbReference>
<keyword evidence="2" id="KW-1185">Reference proteome</keyword>